<evidence type="ECO:0000313" key="1">
    <source>
        <dbReference type="EMBL" id="SDO23508.1"/>
    </source>
</evidence>
<evidence type="ECO:0000313" key="2">
    <source>
        <dbReference type="Proteomes" id="UP000199639"/>
    </source>
</evidence>
<protein>
    <submittedName>
        <fullName evidence="1">Uncharacterized protein</fullName>
    </submittedName>
</protein>
<dbReference type="STRING" id="1424659.SAMN05216368_11312"/>
<gene>
    <name evidence="1" type="ORF">SAMN05216368_11312</name>
</gene>
<accession>A0A5E9G217</accession>
<dbReference type="EMBL" id="FNIB01000013">
    <property type="protein sequence ID" value="SDO23508.1"/>
    <property type="molecule type" value="Genomic_DNA"/>
</dbReference>
<organism evidence="1 2">
    <name type="scientific">Cryobacterium flavum</name>
    <dbReference type="NCBI Taxonomy" id="1424659"/>
    <lineage>
        <taxon>Bacteria</taxon>
        <taxon>Bacillati</taxon>
        <taxon>Actinomycetota</taxon>
        <taxon>Actinomycetes</taxon>
        <taxon>Micrococcales</taxon>
        <taxon>Microbacteriaceae</taxon>
        <taxon>Cryobacterium</taxon>
    </lineage>
</organism>
<dbReference type="Proteomes" id="UP000199639">
    <property type="component" value="Unassembled WGS sequence"/>
</dbReference>
<name>A0A5E9G217_9MICO</name>
<dbReference type="AlphaFoldDB" id="A0A5E9G217"/>
<reference evidence="1 2" key="1">
    <citation type="submission" date="2016-10" db="EMBL/GenBank/DDBJ databases">
        <authorList>
            <person name="Varghese N."/>
            <person name="Submissions S."/>
        </authorList>
    </citation>
    <scope>NUCLEOTIDE SEQUENCE [LARGE SCALE GENOMIC DNA]</scope>
    <source>
        <strain evidence="1 2">CGMCC 1.11215</strain>
    </source>
</reference>
<sequence>MKASFSFQVATLIDRSEGDGVAATWFQGMNPQLGDQSSARVLHKDRTDEAIVRVLGAAKGLVCDAPSVADTARKLLYS</sequence>
<proteinExistence type="predicted"/>